<dbReference type="Proteomes" id="UP001497482">
    <property type="component" value="Chromosome 3"/>
</dbReference>
<keyword evidence="3" id="KW-1185">Reference proteome</keyword>
<dbReference type="PANTHER" id="PTHR15109">
    <property type="entry name" value="AGAP004327-PA"/>
    <property type="match status" value="1"/>
</dbReference>
<feature type="compositionally biased region" description="Low complexity" evidence="1">
    <location>
        <begin position="131"/>
        <end position="146"/>
    </location>
</feature>
<dbReference type="PANTHER" id="PTHR15109:SF2">
    <property type="entry name" value="PROTEIN FAM193A"/>
    <property type="match status" value="1"/>
</dbReference>
<evidence type="ECO:0000313" key="2">
    <source>
        <dbReference type="EMBL" id="CAL1601001.1"/>
    </source>
</evidence>
<accession>A0AAV2LKA4</accession>
<evidence type="ECO:0000313" key="3">
    <source>
        <dbReference type="Proteomes" id="UP001497482"/>
    </source>
</evidence>
<feature type="region of interest" description="Disordered" evidence="1">
    <location>
        <begin position="1"/>
        <end position="25"/>
    </location>
</feature>
<organism evidence="2 3">
    <name type="scientific">Knipowitschia caucasica</name>
    <name type="common">Caucasian dwarf goby</name>
    <name type="synonym">Pomatoschistus caucasicus</name>
    <dbReference type="NCBI Taxonomy" id="637954"/>
    <lineage>
        <taxon>Eukaryota</taxon>
        <taxon>Metazoa</taxon>
        <taxon>Chordata</taxon>
        <taxon>Craniata</taxon>
        <taxon>Vertebrata</taxon>
        <taxon>Euteleostomi</taxon>
        <taxon>Actinopterygii</taxon>
        <taxon>Neopterygii</taxon>
        <taxon>Teleostei</taxon>
        <taxon>Neoteleostei</taxon>
        <taxon>Acanthomorphata</taxon>
        <taxon>Gobiaria</taxon>
        <taxon>Gobiiformes</taxon>
        <taxon>Gobioidei</taxon>
        <taxon>Gobiidae</taxon>
        <taxon>Gobiinae</taxon>
        <taxon>Knipowitschia</taxon>
    </lineage>
</organism>
<sequence length="180" mass="18619">MSPTDAKRGAKRRKNKRGGVSSCSAVCSSSGAKGLSCAGTATPASVVNFLSPGSASNGNIGSITGINGEVNMNNSVAPQFTEGPVNADFSSVLQTPFTFGLNQRAPYSAGDRCLLCRCERKDSTSPLDTGSSGLNSAGQSSPSSSLQLPLWVCPDCRRTVEKEDRNTALEQPVGVSLVWA</sequence>
<protein>
    <submittedName>
        <fullName evidence="2">Uncharacterized protein</fullName>
    </submittedName>
</protein>
<gene>
    <name evidence="2" type="ORF">KC01_LOCUS29051</name>
</gene>
<proteinExistence type="predicted"/>
<name>A0AAV2LKA4_KNICA</name>
<dbReference type="InterPro" id="IPR029717">
    <property type="entry name" value="FAM193"/>
</dbReference>
<dbReference type="AlphaFoldDB" id="A0AAV2LKA4"/>
<reference evidence="2 3" key="1">
    <citation type="submission" date="2024-04" db="EMBL/GenBank/DDBJ databases">
        <authorList>
            <person name="Waldvogel A.-M."/>
            <person name="Schoenle A."/>
        </authorList>
    </citation>
    <scope>NUCLEOTIDE SEQUENCE [LARGE SCALE GENOMIC DNA]</scope>
</reference>
<feature type="region of interest" description="Disordered" evidence="1">
    <location>
        <begin position="123"/>
        <end position="146"/>
    </location>
</feature>
<dbReference type="EMBL" id="OZ035825">
    <property type="protein sequence ID" value="CAL1601001.1"/>
    <property type="molecule type" value="Genomic_DNA"/>
</dbReference>
<evidence type="ECO:0000256" key="1">
    <source>
        <dbReference type="SAM" id="MobiDB-lite"/>
    </source>
</evidence>